<sequence>MVAGVKVAKKAKVPVAPAETDSESELSANGMEDDDDDQHLSDEEFPMSADEYDDDDDDGAEDDQEATASKWALTMAKYLRKGGDAKILSKATKEVDLERKRKEPKPSYQFEVVGEEVGTAAKQEDVKEEKPADVEIARELLRQKALIKKERLKDILGLRVRPSIGDYERERALKKIATKGTVQLFNAVRQQQKDVNQKLADAGKLEYKREKVLKNLSKKEFLNALMNGPRAKSELVDNLVKKEEDMKDEVKSEEESGVSDGDEEPKSTWGALRADFLSGKKSGWDKEQDEESDKGGNLEGNMGGESSDSD</sequence>
<feature type="compositionally biased region" description="Acidic residues" evidence="3">
    <location>
        <begin position="50"/>
        <end position="65"/>
    </location>
</feature>
<dbReference type="EMBL" id="HBUE01163936">
    <property type="protein sequence ID" value="CAG6511598.1"/>
    <property type="molecule type" value="Transcribed_RNA"/>
</dbReference>
<organism evidence="4">
    <name type="scientific">Culex pipiens</name>
    <name type="common">House mosquito</name>
    <dbReference type="NCBI Taxonomy" id="7175"/>
    <lineage>
        <taxon>Eukaryota</taxon>
        <taxon>Metazoa</taxon>
        <taxon>Ecdysozoa</taxon>
        <taxon>Arthropoda</taxon>
        <taxon>Hexapoda</taxon>
        <taxon>Insecta</taxon>
        <taxon>Pterygota</taxon>
        <taxon>Neoptera</taxon>
        <taxon>Endopterygota</taxon>
        <taxon>Diptera</taxon>
        <taxon>Nematocera</taxon>
        <taxon>Culicoidea</taxon>
        <taxon>Culicidae</taxon>
        <taxon>Culicinae</taxon>
        <taxon>Culicini</taxon>
        <taxon>Culex</taxon>
        <taxon>Culex</taxon>
    </lineage>
</organism>
<dbReference type="Pfam" id="PF07890">
    <property type="entry name" value="Rrp15p"/>
    <property type="match status" value="1"/>
</dbReference>
<accession>A0A8D8DGU0</accession>
<dbReference type="GO" id="GO:0000460">
    <property type="term" value="P:maturation of 5.8S rRNA"/>
    <property type="evidence" value="ECO:0007669"/>
    <property type="project" value="TreeGrafter"/>
</dbReference>
<name>A0A8D8DGU0_CULPI</name>
<reference evidence="4" key="1">
    <citation type="submission" date="2021-05" db="EMBL/GenBank/DDBJ databases">
        <authorList>
            <person name="Alioto T."/>
            <person name="Alioto T."/>
            <person name="Gomez Garrido J."/>
        </authorList>
    </citation>
    <scope>NUCLEOTIDE SEQUENCE</scope>
</reference>
<dbReference type="AlphaFoldDB" id="A0A8D8DGU0"/>
<dbReference type="EMBL" id="HBUE01019158">
    <property type="protein sequence ID" value="CAG6451767.1"/>
    <property type="molecule type" value="Transcribed_RNA"/>
</dbReference>
<feature type="region of interest" description="Disordered" evidence="3">
    <location>
        <begin position="232"/>
        <end position="310"/>
    </location>
</feature>
<feature type="compositionally biased region" description="Basic and acidic residues" evidence="3">
    <location>
        <begin position="232"/>
        <end position="254"/>
    </location>
</feature>
<dbReference type="GO" id="GO:0030687">
    <property type="term" value="C:preribosome, large subunit precursor"/>
    <property type="evidence" value="ECO:0007669"/>
    <property type="project" value="TreeGrafter"/>
</dbReference>
<feature type="region of interest" description="Disordered" evidence="3">
    <location>
        <begin position="1"/>
        <end position="68"/>
    </location>
</feature>
<dbReference type="EMBL" id="HBUE01269190">
    <property type="protein sequence ID" value="CAG6563032.1"/>
    <property type="molecule type" value="Transcribed_RNA"/>
</dbReference>
<evidence type="ECO:0000256" key="3">
    <source>
        <dbReference type="SAM" id="MobiDB-lite"/>
    </source>
</evidence>
<comment type="similarity">
    <text evidence="1">Belongs to the RRP15 family.</text>
</comment>
<dbReference type="PANTHER" id="PTHR13245">
    <property type="entry name" value="RRP15-LIKE PROTEIN"/>
    <property type="match status" value="1"/>
</dbReference>
<proteinExistence type="inferred from homology"/>
<dbReference type="PANTHER" id="PTHR13245:SF14">
    <property type="entry name" value="RRP15-LIKE PROTEIN"/>
    <property type="match status" value="1"/>
</dbReference>
<protein>
    <recommendedName>
        <fullName evidence="2">RRP15-like protein</fullName>
    </recommendedName>
</protein>
<evidence type="ECO:0000256" key="1">
    <source>
        <dbReference type="ARBA" id="ARBA00007462"/>
    </source>
</evidence>
<evidence type="ECO:0000256" key="2">
    <source>
        <dbReference type="ARBA" id="ARBA00017475"/>
    </source>
</evidence>
<dbReference type="InterPro" id="IPR012459">
    <property type="entry name" value="Rrp15"/>
</dbReference>
<dbReference type="GO" id="GO:0000470">
    <property type="term" value="P:maturation of LSU-rRNA"/>
    <property type="evidence" value="ECO:0007669"/>
    <property type="project" value="TreeGrafter"/>
</dbReference>
<evidence type="ECO:0000313" key="4">
    <source>
        <dbReference type="EMBL" id="CAG6511598.1"/>
    </source>
</evidence>